<evidence type="ECO:0000256" key="4">
    <source>
        <dbReference type="ARBA" id="ARBA00022691"/>
    </source>
</evidence>
<dbReference type="EMBL" id="JAXQNO010000007">
    <property type="protein sequence ID" value="KAK4794135.1"/>
    <property type="molecule type" value="Genomic_DNA"/>
</dbReference>
<organism evidence="8 9">
    <name type="scientific">Trapa natans</name>
    <name type="common">Water chestnut</name>
    <dbReference type="NCBI Taxonomy" id="22666"/>
    <lineage>
        <taxon>Eukaryota</taxon>
        <taxon>Viridiplantae</taxon>
        <taxon>Streptophyta</taxon>
        <taxon>Embryophyta</taxon>
        <taxon>Tracheophyta</taxon>
        <taxon>Spermatophyta</taxon>
        <taxon>Magnoliopsida</taxon>
        <taxon>eudicotyledons</taxon>
        <taxon>Gunneridae</taxon>
        <taxon>Pentapetalae</taxon>
        <taxon>rosids</taxon>
        <taxon>malvids</taxon>
        <taxon>Myrtales</taxon>
        <taxon>Lythraceae</taxon>
        <taxon>Trapa</taxon>
    </lineage>
</organism>
<dbReference type="GO" id="GO:0008168">
    <property type="term" value="F:methyltransferase activity"/>
    <property type="evidence" value="ECO:0007669"/>
    <property type="project" value="UniProtKB-KW"/>
</dbReference>
<comment type="catalytic activity">
    <reaction evidence="5">
        <text>guanosine(9) in tRNA + S-adenosyl-L-methionine = N(1)-methylguanosine(9) in tRNA + S-adenosyl-L-homocysteine + H(+)</text>
        <dbReference type="Rhea" id="RHEA:43156"/>
        <dbReference type="Rhea" id="RHEA-COMP:10367"/>
        <dbReference type="Rhea" id="RHEA-COMP:10368"/>
        <dbReference type="ChEBI" id="CHEBI:15378"/>
        <dbReference type="ChEBI" id="CHEBI:57856"/>
        <dbReference type="ChEBI" id="CHEBI:59789"/>
        <dbReference type="ChEBI" id="CHEBI:73542"/>
        <dbReference type="ChEBI" id="CHEBI:74269"/>
        <dbReference type="EC" id="2.1.1.221"/>
    </reaction>
</comment>
<evidence type="ECO:0000313" key="9">
    <source>
        <dbReference type="Proteomes" id="UP001346149"/>
    </source>
</evidence>
<reference evidence="8 9" key="1">
    <citation type="journal article" date="2023" name="Hortic Res">
        <title>Pangenome of water caltrop reveals structural variations and asymmetric subgenome divergence after allopolyploidization.</title>
        <authorList>
            <person name="Zhang X."/>
            <person name="Chen Y."/>
            <person name="Wang L."/>
            <person name="Yuan Y."/>
            <person name="Fang M."/>
            <person name="Shi L."/>
            <person name="Lu R."/>
            <person name="Comes H.P."/>
            <person name="Ma Y."/>
            <person name="Chen Y."/>
            <person name="Huang G."/>
            <person name="Zhou Y."/>
            <person name="Zheng Z."/>
            <person name="Qiu Y."/>
        </authorList>
    </citation>
    <scope>NUCLEOTIDE SEQUENCE [LARGE SCALE GENOMIC DNA]</scope>
    <source>
        <strain evidence="8">F231</strain>
    </source>
</reference>
<dbReference type="Gene3D" id="3.40.1280.30">
    <property type="match status" value="1"/>
</dbReference>
<comment type="caution">
    <text evidence="8">The sequence shown here is derived from an EMBL/GenBank/DDBJ whole genome shotgun (WGS) entry which is preliminary data.</text>
</comment>
<feature type="domain" description="SAM-dependent MTase TRM10-type" evidence="7">
    <location>
        <begin position="148"/>
        <end position="196"/>
    </location>
</feature>
<evidence type="ECO:0000259" key="7">
    <source>
        <dbReference type="PROSITE" id="PS51675"/>
    </source>
</evidence>
<protein>
    <recommendedName>
        <fullName evidence="1">tRNA (guanine(9)-N(1))-methyltransferase</fullName>
        <ecNumber evidence="1">2.1.1.221</ecNumber>
    </recommendedName>
</protein>
<dbReference type="GO" id="GO:0000049">
    <property type="term" value="F:tRNA binding"/>
    <property type="evidence" value="ECO:0007669"/>
    <property type="project" value="TreeGrafter"/>
</dbReference>
<sequence>MGGLETMLAVSLMMPCSLSSFRAFTRFRIQALNMEGGEQKDQISLEEKGQKHWKISANIPQDMLLVSHSNLSKSAKKKLLKQQVFEAKKAEKKALMKEQKEIEVERRQREWLDTLGSIPEEERSKLIEARKELRKGRMERRSEEKEEKMERLIQAQVTGQKIVIDLEFSHLMTPNEINSLFQQVCYKFFSLKGYFQ</sequence>
<dbReference type="EC" id="2.1.1.221" evidence="1"/>
<gene>
    <name evidence="8" type="ORF">SAY86_012129</name>
</gene>
<proteinExistence type="predicted"/>
<dbReference type="InterPro" id="IPR038459">
    <property type="entry name" value="MT_TRM10-typ_sf"/>
</dbReference>
<dbReference type="AlphaFoldDB" id="A0AAN7RAC9"/>
<evidence type="ECO:0000313" key="8">
    <source>
        <dbReference type="EMBL" id="KAK4794135.1"/>
    </source>
</evidence>
<evidence type="ECO:0000256" key="3">
    <source>
        <dbReference type="ARBA" id="ARBA00022679"/>
    </source>
</evidence>
<dbReference type="PANTHER" id="PTHR13563:SF13">
    <property type="entry name" value="TRNA METHYLTRANSFERASE 10 HOMOLOG A"/>
    <property type="match status" value="1"/>
</dbReference>
<dbReference type="InterPro" id="IPR007356">
    <property type="entry name" value="tRNA_m1G_MeTrfase_euk"/>
</dbReference>
<keyword evidence="2" id="KW-0489">Methyltransferase</keyword>
<dbReference type="GO" id="GO:0002939">
    <property type="term" value="P:tRNA N1-guanine methylation"/>
    <property type="evidence" value="ECO:0007669"/>
    <property type="project" value="TreeGrafter"/>
</dbReference>
<dbReference type="PANTHER" id="PTHR13563">
    <property type="entry name" value="TRNA (GUANINE-9-) METHYLTRANSFERASE"/>
    <property type="match status" value="1"/>
</dbReference>
<keyword evidence="9" id="KW-1185">Reference proteome</keyword>
<evidence type="ECO:0000256" key="5">
    <source>
        <dbReference type="ARBA" id="ARBA00048434"/>
    </source>
</evidence>
<dbReference type="GO" id="GO:0005634">
    <property type="term" value="C:nucleus"/>
    <property type="evidence" value="ECO:0007669"/>
    <property type="project" value="TreeGrafter"/>
</dbReference>
<keyword evidence="4" id="KW-0949">S-adenosyl-L-methionine</keyword>
<name>A0AAN7RAC9_TRANT</name>
<accession>A0AAN7RAC9</accession>
<feature type="coiled-coil region" evidence="6">
    <location>
        <begin position="85"/>
        <end position="155"/>
    </location>
</feature>
<dbReference type="InterPro" id="IPR028564">
    <property type="entry name" value="MT_TRM10-typ"/>
</dbReference>
<dbReference type="PROSITE" id="PS51675">
    <property type="entry name" value="SAM_MT_TRM10"/>
    <property type="match status" value="1"/>
</dbReference>
<evidence type="ECO:0000256" key="6">
    <source>
        <dbReference type="SAM" id="Coils"/>
    </source>
</evidence>
<keyword evidence="6" id="KW-0175">Coiled coil</keyword>
<keyword evidence="3" id="KW-0808">Transferase</keyword>
<evidence type="ECO:0000256" key="2">
    <source>
        <dbReference type="ARBA" id="ARBA00022603"/>
    </source>
</evidence>
<evidence type="ECO:0000256" key="1">
    <source>
        <dbReference type="ARBA" id="ARBA00012797"/>
    </source>
</evidence>
<dbReference type="Proteomes" id="UP001346149">
    <property type="component" value="Unassembled WGS sequence"/>
</dbReference>